<evidence type="ECO:0000313" key="2">
    <source>
        <dbReference type="Proteomes" id="UP000235616"/>
    </source>
</evidence>
<dbReference type="RefSeq" id="WP_102645819.1">
    <property type="nucleotide sequence ID" value="NZ_PNYA01000010.1"/>
</dbReference>
<comment type="caution">
    <text evidence="1">The sequence shown here is derived from an EMBL/GenBank/DDBJ whole genome shotgun (WGS) entry which is preliminary data.</text>
</comment>
<organism evidence="1 2">
    <name type="scientific">Trinickia dabaoshanensis</name>
    <dbReference type="NCBI Taxonomy" id="564714"/>
    <lineage>
        <taxon>Bacteria</taxon>
        <taxon>Pseudomonadati</taxon>
        <taxon>Pseudomonadota</taxon>
        <taxon>Betaproteobacteria</taxon>
        <taxon>Burkholderiales</taxon>
        <taxon>Burkholderiaceae</taxon>
        <taxon>Trinickia</taxon>
    </lineage>
</organism>
<evidence type="ECO:0008006" key="3">
    <source>
        <dbReference type="Google" id="ProtNLM"/>
    </source>
</evidence>
<protein>
    <recommendedName>
        <fullName evidence="3">GIY-YIG domain-containing protein</fullName>
    </recommendedName>
</protein>
<dbReference type="Proteomes" id="UP000235616">
    <property type="component" value="Unassembled WGS sequence"/>
</dbReference>
<accession>A0A2N7VRH2</accession>
<keyword evidence="2" id="KW-1185">Reference proteome</keyword>
<sequence length="221" mass="24665">MAERADYQRLVNAGAIVDMDRLLHFATEKDLVITRVGSAHVTVTNAAGLRFRLFLATHEKARRAGQTVGRGIVYDFWIYALVAHTSTERACYIGQTRNVGRRMREHWKRRDGTRASRPLFDWATERSLSINATLLQALTGNQNDADDAEDEWVARATDAGFVLPGSEVWAPRQQVVRKSGNAWPSIAVQRNGRSLAMIASRVTSVVEIARNSELSDSQTVL</sequence>
<evidence type="ECO:0000313" key="1">
    <source>
        <dbReference type="EMBL" id="PMS19747.1"/>
    </source>
</evidence>
<dbReference type="CDD" id="cd00719">
    <property type="entry name" value="GIY-YIG_SF"/>
    <property type="match status" value="1"/>
</dbReference>
<reference evidence="1 2" key="1">
    <citation type="submission" date="2018-01" db="EMBL/GenBank/DDBJ databases">
        <title>Whole genome analyses suggest that Burkholderia sensu lato contains two further novel genera in the rhizoxinica-symbiotica group Mycetohabitans gen. nov., and Trinickia gen. nov.: implications for the evolution of diazotrophy and nodulation in the Burkholderiaceae.</title>
        <authorList>
            <person name="Estrada-de los Santos P."/>
            <person name="Palmer M."/>
            <person name="Chavez-Ramirez B."/>
            <person name="Beukes C."/>
            <person name="Steenkamp E.T."/>
            <person name="Hirsch A.M."/>
            <person name="Manyaka P."/>
            <person name="Maluk M."/>
            <person name="Lafos M."/>
            <person name="Crook M."/>
            <person name="Gross E."/>
            <person name="Simon M.F."/>
            <person name="Bueno dos Reis Junior F."/>
            <person name="Poole P.S."/>
            <person name="Venter S.N."/>
            <person name="James E.K."/>
        </authorList>
    </citation>
    <scope>NUCLEOTIDE SEQUENCE [LARGE SCALE GENOMIC DNA]</scope>
    <source>
        <strain evidence="1 2">GIMN1.004</strain>
    </source>
</reference>
<dbReference type="AlphaFoldDB" id="A0A2N7VRH2"/>
<proteinExistence type="predicted"/>
<dbReference type="OrthoDB" id="6822943at2"/>
<gene>
    <name evidence="1" type="ORF">C0Z18_13020</name>
</gene>
<dbReference type="EMBL" id="PNYA01000010">
    <property type="protein sequence ID" value="PMS19747.1"/>
    <property type="molecule type" value="Genomic_DNA"/>
</dbReference>
<name>A0A2N7VRH2_9BURK</name>